<keyword evidence="3" id="KW-0597">Phosphoprotein</keyword>
<keyword evidence="9" id="KW-0812">Transmembrane</keyword>
<keyword evidence="5" id="KW-0547">Nucleotide-binding</keyword>
<gene>
    <name evidence="12" type="ORF">BXY45_1541</name>
</gene>
<feature type="transmembrane region" description="Helical" evidence="9">
    <location>
        <begin position="119"/>
        <end position="141"/>
    </location>
</feature>
<keyword evidence="7" id="KW-0067">ATP-binding</keyword>
<dbReference type="GO" id="GO:0005524">
    <property type="term" value="F:ATP binding"/>
    <property type="evidence" value="ECO:0007669"/>
    <property type="project" value="UniProtKB-KW"/>
</dbReference>
<evidence type="ECO:0000256" key="2">
    <source>
        <dbReference type="ARBA" id="ARBA00012438"/>
    </source>
</evidence>
<evidence type="ECO:0000256" key="8">
    <source>
        <dbReference type="ARBA" id="ARBA00023012"/>
    </source>
</evidence>
<dbReference type="Pfam" id="PF07730">
    <property type="entry name" value="HisKA_3"/>
    <property type="match status" value="1"/>
</dbReference>
<proteinExistence type="predicted"/>
<keyword evidence="9" id="KW-0472">Membrane</keyword>
<name>A0A315ZJY6_9ACTN</name>
<dbReference type="GO" id="GO:0000155">
    <property type="term" value="F:phosphorelay sensor kinase activity"/>
    <property type="evidence" value="ECO:0007669"/>
    <property type="project" value="InterPro"/>
</dbReference>
<dbReference type="EC" id="2.7.13.3" evidence="2"/>
<dbReference type="Pfam" id="PF02518">
    <property type="entry name" value="HATPase_c"/>
    <property type="match status" value="1"/>
</dbReference>
<protein>
    <recommendedName>
        <fullName evidence="2">histidine kinase</fullName>
        <ecNumber evidence="2">2.7.13.3</ecNumber>
    </recommendedName>
</protein>
<dbReference type="GO" id="GO:0016020">
    <property type="term" value="C:membrane"/>
    <property type="evidence" value="ECO:0007669"/>
    <property type="project" value="InterPro"/>
</dbReference>
<evidence type="ECO:0000256" key="4">
    <source>
        <dbReference type="ARBA" id="ARBA00022679"/>
    </source>
</evidence>
<dbReference type="InterPro" id="IPR011712">
    <property type="entry name" value="Sig_transdc_His_kin_sub3_dim/P"/>
</dbReference>
<dbReference type="SUPFAM" id="SSF55874">
    <property type="entry name" value="ATPase domain of HSP90 chaperone/DNA topoisomerase II/histidine kinase"/>
    <property type="match status" value="1"/>
</dbReference>
<dbReference type="AlphaFoldDB" id="A0A315ZJY6"/>
<dbReference type="EMBL" id="QGDQ01000054">
    <property type="protein sequence ID" value="PWJ45602.1"/>
    <property type="molecule type" value="Genomic_DNA"/>
</dbReference>
<dbReference type="PANTHER" id="PTHR24421:SF10">
    <property type="entry name" value="NITRATE_NITRITE SENSOR PROTEIN NARQ"/>
    <property type="match status" value="1"/>
</dbReference>
<organism evidence="12 13">
    <name type="scientific">Quadrisphaera granulorum</name>
    <dbReference type="NCBI Taxonomy" id="317664"/>
    <lineage>
        <taxon>Bacteria</taxon>
        <taxon>Bacillati</taxon>
        <taxon>Actinomycetota</taxon>
        <taxon>Actinomycetes</taxon>
        <taxon>Kineosporiales</taxon>
        <taxon>Kineosporiaceae</taxon>
        <taxon>Quadrisphaera</taxon>
    </lineage>
</organism>
<feature type="domain" description="Histidine kinase/HSP90-like ATPase" evidence="10">
    <location>
        <begin position="290"/>
        <end position="387"/>
    </location>
</feature>
<evidence type="ECO:0000313" key="13">
    <source>
        <dbReference type="Proteomes" id="UP000245469"/>
    </source>
</evidence>
<sequence length="392" mass="41444">MRIAARRLLVSRVVRAVALDALLILACWAEGFANQTPGWNRPFVLSVLTLVAIPLRRWSPEAAVVLGVPALGWAQSTLAPAVLLFTLGERQRRAWVLYAFTALAVVVVLWPQWDPGLLAANTSVVLGELVFVAGAVGLGALRRSLALERRQRLELEEARAAERAAAAATARAEERAHLAREMHDVVAHHVSLIAVQAGALQVSTREESTREAAAGLRSLASSAISELRQVLGVLRSPTATGAPLLGHGLCELPRLVDTAAPGSRWSIDPRLLSDDDGASVRVPDAVHGTVYRVVQEGLTNARKHAPGSPVAVDVSLSEDSRQLQVEVVTQLRTTTAAAGSNPAPRADLGIGGAGVGLVGLRERAESLGGSVHVERTAAEHRLRVLLPLGADA</sequence>
<comment type="caution">
    <text evidence="12">The sequence shown here is derived from an EMBL/GenBank/DDBJ whole genome shotgun (WGS) entry which is preliminary data.</text>
</comment>
<evidence type="ECO:0000259" key="10">
    <source>
        <dbReference type="Pfam" id="PF02518"/>
    </source>
</evidence>
<evidence type="ECO:0000256" key="3">
    <source>
        <dbReference type="ARBA" id="ARBA00022553"/>
    </source>
</evidence>
<dbReference type="Proteomes" id="UP000245469">
    <property type="component" value="Unassembled WGS sequence"/>
</dbReference>
<dbReference type="Gene3D" id="3.30.565.10">
    <property type="entry name" value="Histidine kinase-like ATPase, C-terminal domain"/>
    <property type="match status" value="1"/>
</dbReference>
<evidence type="ECO:0000256" key="5">
    <source>
        <dbReference type="ARBA" id="ARBA00022741"/>
    </source>
</evidence>
<evidence type="ECO:0000256" key="6">
    <source>
        <dbReference type="ARBA" id="ARBA00022777"/>
    </source>
</evidence>
<keyword evidence="4" id="KW-0808">Transferase</keyword>
<dbReference type="PANTHER" id="PTHR24421">
    <property type="entry name" value="NITRATE/NITRITE SENSOR PROTEIN NARX-RELATED"/>
    <property type="match status" value="1"/>
</dbReference>
<dbReference type="InterPro" id="IPR036890">
    <property type="entry name" value="HATPase_C_sf"/>
</dbReference>
<keyword evidence="6 12" id="KW-0418">Kinase</keyword>
<reference evidence="12 13" key="1">
    <citation type="submission" date="2018-03" db="EMBL/GenBank/DDBJ databases">
        <title>Genomic Encyclopedia of Archaeal and Bacterial Type Strains, Phase II (KMG-II): from individual species to whole genera.</title>
        <authorList>
            <person name="Goeker M."/>
        </authorList>
    </citation>
    <scope>NUCLEOTIDE SEQUENCE [LARGE SCALE GENOMIC DNA]</scope>
    <source>
        <strain evidence="12 13">DSM 44889</strain>
    </source>
</reference>
<keyword evidence="8" id="KW-0902">Two-component regulatory system</keyword>
<evidence type="ECO:0000259" key="11">
    <source>
        <dbReference type="Pfam" id="PF07730"/>
    </source>
</evidence>
<feature type="transmembrane region" description="Helical" evidence="9">
    <location>
        <begin position="64"/>
        <end position="87"/>
    </location>
</feature>
<dbReference type="OrthoDB" id="227596at2"/>
<comment type="catalytic activity">
    <reaction evidence="1">
        <text>ATP + protein L-histidine = ADP + protein N-phospho-L-histidine.</text>
        <dbReference type="EC" id="2.7.13.3"/>
    </reaction>
</comment>
<evidence type="ECO:0000256" key="1">
    <source>
        <dbReference type="ARBA" id="ARBA00000085"/>
    </source>
</evidence>
<feature type="transmembrane region" description="Helical" evidence="9">
    <location>
        <begin position="94"/>
        <end position="113"/>
    </location>
</feature>
<keyword evidence="9" id="KW-1133">Transmembrane helix</keyword>
<accession>A0A315ZJY6</accession>
<feature type="domain" description="Signal transduction histidine kinase subgroup 3 dimerisation and phosphoacceptor" evidence="11">
    <location>
        <begin position="174"/>
        <end position="238"/>
    </location>
</feature>
<evidence type="ECO:0000256" key="7">
    <source>
        <dbReference type="ARBA" id="ARBA00022840"/>
    </source>
</evidence>
<dbReference type="Gene3D" id="1.20.5.1930">
    <property type="match status" value="1"/>
</dbReference>
<dbReference type="InterPro" id="IPR050482">
    <property type="entry name" value="Sensor_HK_TwoCompSys"/>
</dbReference>
<dbReference type="InterPro" id="IPR003594">
    <property type="entry name" value="HATPase_dom"/>
</dbReference>
<keyword evidence="13" id="KW-1185">Reference proteome</keyword>
<dbReference type="RefSeq" id="WP_146211339.1">
    <property type="nucleotide sequence ID" value="NZ_QGDQ01000054.1"/>
</dbReference>
<evidence type="ECO:0000313" key="12">
    <source>
        <dbReference type="EMBL" id="PWJ45602.1"/>
    </source>
</evidence>
<evidence type="ECO:0000256" key="9">
    <source>
        <dbReference type="SAM" id="Phobius"/>
    </source>
</evidence>
<dbReference type="GO" id="GO:0046983">
    <property type="term" value="F:protein dimerization activity"/>
    <property type="evidence" value="ECO:0007669"/>
    <property type="project" value="InterPro"/>
</dbReference>